<keyword evidence="1" id="KW-0479">Metal-binding</keyword>
<gene>
    <name evidence="7" type="ORF">RRG08_032773</name>
</gene>
<evidence type="ECO:0000259" key="6">
    <source>
        <dbReference type="PROSITE" id="PS50865"/>
    </source>
</evidence>
<dbReference type="EMBL" id="JAWDGP010005762">
    <property type="protein sequence ID" value="KAK3752482.1"/>
    <property type="molecule type" value="Genomic_DNA"/>
</dbReference>
<accession>A0AAE1D1S2</accession>
<comment type="caution">
    <text evidence="7">The sequence shown here is derived from an EMBL/GenBank/DDBJ whole genome shotgun (WGS) entry which is preliminary data.</text>
</comment>
<feature type="compositionally biased region" description="Low complexity" evidence="5">
    <location>
        <begin position="62"/>
        <end position="97"/>
    </location>
</feature>
<keyword evidence="2 4" id="KW-0863">Zinc-finger</keyword>
<dbReference type="Gene3D" id="6.10.140.2220">
    <property type="match status" value="1"/>
</dbReference>
<dbReference type="Pfam" id="PF01753">
    <property type="entry name" value="zf-MYND"/>
    <property type="match status" value="1"/>
</dbReference>
<dbReference type="PROSITE" id="PS01360">
    <property type="entry name" value="ZF_MYND_1"/>
    <property type="match status" value="1"/>
</dbReference>
<proteinExistence type="predicted"/>
<feature type="compositionally biased region" description="Polar residues" evidence="5">
    <location>
        <begin position="105"/>
        <end position="116"/>
    </location>
</feature>
<organism evidence="7 8">
    <name type="scientific">Elysia crispata</name>
    <name type="common">lettuce slug</name>
    <dbReference type="NCBI Taxonomy" id="231223"/>
    <lineage>
        <taxon>Eukaryota</taxon>
        <taxon>Metazoa</taxon>
        <taxon>Spiralia</taxon>
        <taxon>Lophotrochozoa</taxon>
        <taxon>Mollusca</taxon>
        <taxon>Gastropoda</taxon>
        <taxon>Heterobranchia</taxon>
        <taxon>Euthyneura</taxon>
        <taxon>Panpulmonata</taxon>
        <taxon>Sacoglossa</taxon>
        <taxon>Placobranchoidea</taxon>
        <taxon>Plakobranchidae</taxon>
        <taxon>Elysia</taxon>
    </lineage>
</organism>
<keyword evidence="3" id="KW-0862">Zinc</keyword>
<evidence type="ECO:0000256" key="2">
    <source>
        <dbReference type="ARBA" id="ARBA00022771"/>
    </source>
</evidence>
<dbReference type="SUPFAM" id="SSF144232">
    <property type="entry name" value="HIT/MYND zinc finger-like"/>
    <property type="match status" value="1"/>
</dbReference>
<name>A0AAE1D1S2_9GAST</name>
<keyword evidence="8" id="KW-1185">Reference proteome</keyword>
<evidence type="ECO:0000256" key="3">
    <source>
        <dbReference type="ARBA" id="ARBA00022833"/>
    </source>
</evidence>
<feature type="region of interest" description="Disordered" evidence="5">
    <location>
        <begin position="1"/>
        <end position="116"/>
    </location>
</feature>
<dbReference type="Proteomes" id="UP001283361">
    <property type="component" value="Unassembled WGS sequence"/>
</dbReference>
<dbReference type="InterPro" id="IPR002893">
    <property type="entry name" value="Znf_MYND"/>
</dbReference>
<sequence>MATSRRRRTFKDFYGDLEHEEKGYATATCDEMQSSASGQDKYSSKGDSFRKSKRSSGGDGTSGKIKTSSGGDSTSGKSKTPSGGDGTSGKSKGSSESGKSKTPHSESGSSNTNNIFSESINFDDAKISYSSHTFDENLDGHNDDAEEKMLTSHTFETHTEWLGGPAPRQYRREKFLAEKMPSIICEDGAKVKRSDTDVLSKPSTICNLCRKTSPEPLKRCARCLAVSYCSKDCQRCDFMNHKMFCRRCDRYDIARARVYPAVRFFLDFRHPRDYSVLLADMPTEQQYQCGIWCNILVEMLGQIPHFCRHICLVRDLSGRVTKVVFHDEKNLYIHPSLSVMQSLPHSLNSCLIPGNFLLLVGVHWRNFHDGTVGIRVNDLFCAYFINMADHPFSRDYKENVEHIVSNYDDSPRLPSFPSFWF</sequence>
<evidence type="ECO:0000256" key="1">
    <source>
        <dbReference type="ARBA" id="ARBA00022723"/>
    </source>
</evidence>
<feature type="compositionally biased region" description="Basic and acidic residues" evidence="5">
    <location>
        <begin position="10"/>
        <end position="23"/>
    </location>
</feature>
<feature type="domain" description="MYND-type" evidence="6">
    <location>
        <begin position="206"/>
        <end position="245"/>
    </location>
</feature>
<reference evidence="7" key="1">
    <citation type="journal article" date="2023" name="G3 (Bethesda)">
        <title>A reference genome for the long-term kleptoplast-retaining sea slug Elysia crispata morphotype clarki.</title>
        <authorList>
            <person name="Eastman K.E."/>
            <person name="Pendleton A.L."/>
            <person name="Shaikh M.A."/>
            <person name="Suttiyut T."/>
            <person name="Ogas R."/>
            <person name="Tomko P."/>
            <person name="Gavelis G."/>
            <person name="Widhalm J.R."/>
            <person name="Wisecaver J.H."/>
        </authorList>
    </citation>
    <scope>NUCLEOTIDE SEQUENCE</scope>
    <source>
        <strain evidence="7">ECLA1</strain>
    </source>
</reference>
<dbReference type="PROSITE" id="PS50865">
    <property type="entry name" value="ZF_MYND_2"/>
    <property type="match status" value="1"/>
</dbReference>
<evidence type="ECO:0000256" key="5">
    <source>
        <dbReference type="SAM" id="MobiDB-lite"/>
    </source>
</evidence>
<evidence type="ECO:0000256" key="4">
    <source>
        <dbReference type="PROSITE-ProRule" id="PRU00134"/>
    </source>
</evidence>
<evidence type="ECO:0000313" key="7">
    <source>
        <dbReference type="EMBL" id="KAK3752482.1"/>
    </source>
</evidence>
<dbReference type="AlphaFoldDB" id="A0AAE1D1S2"/>
<feature type="compositionally biased region" description="Polar residues" evidence="5">
    <location>
        <begin position="31"/>
        <end position="41"/>
    </location>
</feature>
<evidence type="ECO:0000313" key="8">
    <source>
        <dbReference type="Proteomes" id="UP001283361"/>
    </source>
</evidence>
<dbReference type="GO" id="GO:0008270">
    <property type="term" value="F:zinc ion binding"/>
    <property type="evidence" value="ECO:0007669"/>
    <property type="project" value="UniProtKB-KW"/>
</dbReference>
<protein>
    <recommendedName>
        <fullName evidence="6">MYND-type domain-containing protein</fullName>
    </recommendedName>
</protein>